<name>A0A429XSP2_9RICK</name>
<reference evidence="2" key="1">
    <citation type="submission" date="2018-11" db="EMBL/GenBank/DDBJ databases">
        <title>Phylogenetic, genomic, and biogeographic characterization of a novel and ubiquitous marine invertebrate-associated Rickettsiales parasite, Candidatus Marinoinvertebrata rohwerii, gen. nov., sp. nov.</title>
        <authorList>
            <person name="Klinges J.G."/>
            <person name="Rosales S.M."/>
            <person name="Mcminds R."/>
            <person name="Shaver E.C."/>
            <person name="Shantz A."/>
            <person name="Peters E.C."/>
            <person name="Burkepile D.E."/>
            <person name="Silliman B.R."/>
            <person name="Vega Thurber R.L."/>
        </authorList>
    </citation>
    <scope>NUCLEOTIDE SEQUENCE [LARGE SCALE GENOMIC DNA]</scope>
    <source>
        <strain evidence="2">a_cerv_44</strain>
    </source>
</reference>
<dbReference type="AlphaFoldDB" id="A0A429XSP2"/>
<proteinExistence type="predicted"/>
<dbReference type="EMBL" id="RXFM01000014">
    <property type="protein sequence ID" value="RST70268.1"/>
    <property type="molecule type" value="Genomic_DNA"/>
</dbReference>
<keyword evidence="2" id="KW-1185">Reference proteome</keyword>
<gene>
    <name evidence="1" type="ORF">EIC27_01650</name>
</gene>
<comment type="caution">
    <text evidence="1">The sequence shown here is derived from an EMBL/GenBank/DDBJ whole genome shotgun (WGS) entry which is preliminary data.</text>
</comment>
<organism evidence="1 2">
    <name type="scientific">Candidatus Aquarickettsia rohweri</name>
    <dbReference type="NCBI Taxonomy" id="2602574"/>
    <lineage>
        <taxon>Bacteria</taxon>
        <taxon>Pseudomonadati</taxon>
        <taxon>Pseudomonadota</taxon>
        <taxon>Alphaproteobacteria</taxon>
        <taxon>Rickettsiales</taxon>
        <taxon>Candidatus Midichloriaceae</taxon>
        <taxon>Candidatus Aquarickettsia</taxon>
    </lineage>
</organism>
<accession>A0A429XSP2</accession>
<evidence type="ECO:0000313" key="1">
    <source>
        <dbReference type="EMBL" id="RST70268.1"/>
    </source>
</evidence>
<sequence>MKEEKNNNKPTNSTATIKKEESNFIKDCKAMQEEIDNCTNNNNDIYHLEKLRNKKNYKVDCNNDKYCHSN</sequence>
<evidence type="ECO:0000313" key="2">
    <source>
        <dbReference type="Proteomes" id="UP000279470"/>
    </source>
</evidence>
<protein>
    <submittedName>
        <fullName evidence="1">Uncharacterized protein</fullName>
    </submittedName>
</protein>
<dbReference type="RefSeq" id="WP_126044423.1">
    <property type="nucleotide sequence ID" value="NZ_RXFM01000014.1"/>
</dbReference>
<dbReference type="Proteomes" id="UP000279470">
    <property type="component" value="Unassembled WGS sequence"/>
</dbReference>